<feature type="transmembrane region" description="Helical" evidence="10">
    <location>
        <begin position="127"/>
        <end position="148"/>
    </location>
</feature>
<evidence type="ECO:0000256" key="3">
    <source>
        <dbReference type="ARBA" id="ARBA00022606"/>
    </source>
</evidence>
<keyword evidence="2" id="KW-1003">Cell membrane</keyword>
<dbReference type="PANTHER" id="PTHR21137:SF35">
    <property type="entry name" value="ODORANT RECEPTOR 19A-RELATED"/>
    <property type="match status" value="1"/>
</dbReference>
<evidence type="ECO:0000256" key="5">
    <source>
        <dbReference type="ARBA" id="ARBA00022725"/>
    </source>
</evidence>
<dbReference type="Pfam" id="PF02949">
    <property type="entry name" value="7tm_6"/>
    <property type="match status" value="1"/>
</dbReference>
<keyword evidence="7 10" id="KW-0472">Membrane</keyword>
<keyword evidence="4 10" id="KW-0812">Transmembrane</keyword>
<evidence type="ECO:0000313" key="11">
    <source>
        <dbReference type="EMBL" id="EFA01394.1"/>
    </source>
</evidence>
<keyword evidence="9 10" id="KW-0807">Transducer</keyword>
<name>D6WEP2_TRICA</name>
<dbReference type="PhylomeDB" id="D6WEP2"/>
<keyword evidence="8 10" id="KW-0675">Receptor</keyword>
<proteinExistence type="inferred from homology"/>
<evidence type="ECO:0000256" key="8">
    <source>
        <dbReference type="ARBA" id="ARBA00023170"/>
    </source>
</evidence>
<feature type="transmembrane region" description="Helical" evidence="10">
    <location>
        <begin position="168"/>
        <end position="195"/>
    </location>
</feature>
<feature type="transmembrane region" description="Helical" evidence="10">
    <location>
        <begin position="249"/>
        <end position="268"/>
    </location>
</feature>
<dbReference type="InterPro" id="IPR004117">
    <property type="entry name" value="7tm6_olfct_rcpt"/>
</dbReference>
<dbReference type="Proteomes" id="UP000007266">
    <property type="component" value="Linkage group 3"/>
</dbReference>
<dbReference type="GO" id="GO:0004984">
    <property type="term" value="F:olfactory receptor activity"/>
    <property type="evidence" value="ECO:0000318"/>
    <property type="project" value="GO_Central"/>
</dbReference>
<evidence type="ECO:0000256" key="7">
    <source>
        <dbReference type="ARBA" id="ARBA00023136"/>
    </source>
</evidence>
<reference evidence="11 12" key="2">
    <citation type="journal article" date="2010" name="Nucleic Acids Res.">
        <title>BeetleBase in 2010: revisions to provide comprehensive genomic information for Tribolium castaneum.</title>
        <authorList>
            <person name="Kim H.S."/>
            <person name="Murphy T."/>
            <person name="Xia J."/>
            <person name="Caragea D."/>
            <person name="Park Y."/>
            <person name="Beeman R.W."/>
            <person name="Lorenzen M.D."/>
            <person name="Butcher S."/>
            <person name="Manak J.R."/>
            <person name="Brown S.J."/>
        </authorList>
    </citation>
    <scope>GENOME REANNOTATION</scope>
    <source>
        <strain evidence="11 12">Georgia GA2</strain>
    </source>
</reference>
<reference evidence="11 12" key="1">
    <citation type="journal article" date="2008" name="Nature">
        <title>The genome of the model beetle and pest Tribolium castaneum.</title>
        <authorList>
            <consortium name="Tribolium Genome Sequencing Consortium"/>
            <person name="Richards S."/>
            <person name="Gibbs R.A."/>
            <person name="Weinstock G.M."/>
            <person name="Brown S.J."/>
            <person name="Denell R."/>
            <person name="Beeman R.W."/>
            <person name="Gibbs R."/>
            <person name="Beeman R.W."/>
            <person name="Brown S.J."/>
            <person name="Bucher G."/>
            <person name="Friedrich M."/>
            <person name="Grimmelikhuijzen C.J."/>
            <person name="Klingler M."/>
            <person name="Lorenzen M."/>
            <person name="Richards S."/>
            <person name="Roth S."/>
            <person name="Schroder R."/>
            <person name="Tautz D."/>
            <person name="Zdobnov E.M."/>
            <person name="Muzny D."/>
            <person name="Gibbs R.A."/>
            <person name="Weinstock G.M."/>
            <person name="Attaway T."/>
            <person name="Bell S."/>
            <person name="Buhay C.J."/>
            <person name="Chandrabose M.N."/>
            <person name="Chavez D."/>
            <person name="Clerk-Blankenburg K.P."/>
            <person name="Cree A."/>
            <person name="Dao M."/>
            <person name="Davis C."/>
            <person name="Chacko J."/>
            <person name="Dinh H."/>
            <person name="Dugan-Rocha S."/>
            <person name="Fowler G."/>
            <person name="Garner T.T."/>
            <person name="Garnes J."/>
            <person name="Gnirke A."/>
            <person name="Hawes A."/>
            <person name="Hernandez J."/>
            <person name="Hines S."/>
            <person name="Holder M."/>
            <person name="Hume J."/>
            <person name="Jhangiani S.N."/>
            <person name="Joshi V."/>
            <person name="Khan Z.M."/>
            <person name="Jackson L."/>
            <person name="Kovar C."/>
            <person name="Kowis A."/>
            <person name="Lee S."/>
            <person name="Lewis L.R."/>
            <person name="Margolis J."/>
            <person name="Morgan M."/>
            <person name="Nazareth L.V."/>
            <person name="Nguyen N."/>
            <person name="Okwuonu G."/>
            <person name="Parker D."/>
            <person name="Richards S."/>
            <person name="Ruiz S.J."/>
            <person name="Santibanez J."/>
            <person name="Savard J."/>
            <person name="Scherer S.E."/>
            <person name="Schneider B."/>
            <person name="Sodergren E."/>
            <person name="Tautz D."/>
            <person name="Vattahil S."/>
            <person name="Villasana D."/>
            <person name="White C.S."/>
            <person name="Wright R."/>
            <person name="Park Y."/>
            <person name="Beeman R.W."/>
            <person name="Lord J."/>
            <person name="Oppert B."/>
            <person name="Lorenzen M."/>
            <person name="Brown S."/>
            <person name="Wang L."/>
            <person name="Savard J."/>
            <person name="Tautz D."/>
            <person name="Richards S."/>
            <person name="Weinstock G."/>
            <person name="Gibbs R.A."/>
            <person name="Liu Y."/>
            <person name="Worley K."/>
            <person name="Weinstock G."/>
            <person name="Elsik C.G."/>
            <person name="Reese J.T."/>
            <person name="Elhaik E."/>
            <person name="Landan G."/>
            <person name="Graur D."/>
            <person name="Arensburger P."/>
            <person name="Atkinson P."/>
            <person name="Beeman R.W."/>
            <person name="Beidler J."/>
            <person name="Brown S.J."/>
            <person name="Demuth J.P."/>
            <person name="Drury D.W."/>
            <person name="Du Y.Z."/>
            <person name="Fujiwara H."/>
            <person name="Lorenzen M."/>
            <person name="Maselli V."/>
            <person name="Osanai M."/>
            <person name="Park Y."/>
            <person name="Robertson H.M."/>
            <person name="Tu Z."/>
            <person name="Wang J.J."/>
            <person name="Wang S."/>
            <person name="Richards S."/>
            <person name="Song H."/>
            <person name="Zhang L."/>
            <person name="Sodergren E."/>
            <person name="Werner D."/>
            <person name="Stanke M."/>
            <person name="Morgenstern B."/>
            <person name="Solovyev V."/>
            <person name="Kosarev P."/>
            <person name="Brown G."/>
            <person name="Chen H.C."/>
            <person name="Ermolaeva O."/>
            <person name="Hlavina W."/>
            <person name="Kapustin Y."/>
            <person name="Kiryutin B."/>
            <person name="Kitts P."/>
            <person name="Maglott D."/>
            <person name="Pruitt K."/>
            <person name="Sapojnikov V."/>
            <person name="Souvorov A."/>
            <person name="Mackey A.J."/>
            <person name="Waterhouse R.M."/>
            <person name="Wyder S."/>
            <person name="Zdobnov E.M."/>
            <person name="Zdobnov E.M."/>
            <person name="Wyder S."/>
            <person name="Kriventseva E.V."/>
            <person name="Kadowaki T."/>
            <person name="Bork P."/>
            <person name="Aranda M."/>
            <person name="Bao R."/>
            <person name="Beermann A."/>
            <person name="Berns N."/>
            <person name="Bolognesi R."/>
            <person name="Bonneton F."/>
            <person name="Bopp D."/>
            <person name="Brown S.J."/>
            <person name="Bucher G."/>
            <person name="Butts T."/>
            <person name="Chaumot A."/>
            <person name="Denell R.E."/>
            <person name="Ferrier D.E."/>
            <person name="Friedrich M."/>
            <person name="Gordon C.M."/>
            <person name="Jindra M."/>
            <person name="Klingler M."/>
            <person name="Lan Q."/>
            <person name="Lattorff H.M."/>
            <person name="Laudet V."/>
            <person name="von Levetsow C."/>
            <person name="Liu Z."/>
            <person name="Lutz R."/>
            <person name="Lynch J.A."/>
            <person name="da Fonseca R.N."/>
            <person name="Posnien N."/>
            <person name="Reuter R."/>
            <person name="Roth S."/>
            <person name="Savard J."/>
            <person name="Schinko J.B."/>
            <person name="Schmitt C."/>
            <person name="Schoppmeier M."/>
            <person name="Schroder R."/>
            <person name="Shippy T.D."/>
            <person name="Simonnet F."/>
            <person name="Marques-Souza H."/>
            <person name="Tautz D."/>
            <person name="Tomoyasu Y."/>
            <person name="Trauner J."/>
            <person name="Van der Zee M."/>
            <person name="Vervoort M."/>
            <person name="Wittkopp N."/>
            <person name="Wimmer E.A."/>
            <person name="Yang X."/>
            <person name="Jones A.K."/>
            <person name="Sattelle D.B."/>
            <person name="Ebert P.R."/>
            <person name="Nelson D."/>
            <person name="Scott J.G."/>
            <person name="Beeman R.W."/>
            <person name="Muthukrishnan S."/>
            <person name="Kramer K.J."/>
            <person name="Arakane Y."/>
            <person name="Beeman R.W."/>
            <person name="Zhu Q."/>
            <person name="Hogenkamp D."/>
            <person name="Dixit R."/>
            <person name="Oppert B."/>
            <person name="Jiang H."/>
            <person name="Zou Z."/>
            <person name="Marshall J."/>
            <person name="Elpidina E."/>
            <person name="Vinokurov K."/>
            <person name="Oppert C."/>
            <person name="Zou Z."/>
            <person name="Evans J."/>
            <person name="Lu Z."/>
            <person name="Zhao P."/>
            <person name="Sumathipala N."/>
            <person name="Altincicek B."/>
            <person name="Vilcinskas A."/>
            <person name="Williams M."/>
            <person name="Hultmark D."/>
            <person name="Hetru C."/>
            <person name="Jiang H."/>
            <person name="Grimmelikhuijzen C.J."/>
            <person name="Hauser F."/>
            <person name="Cazzamali G."/>
            <person name="Williamson M."/>
            <person name="Park Y."/>
            <person name="Li B."/>
            <person name="Tanaka Y."/>
            <person name="Predel R."/>
            <person name="Neupert S."/>
            <person name="Schachtner J."/>
            <person name="Verleyen P."/>
            <person name="Raible F."/>
            <person name="Bork P."/>
            <person name="Friedrich M."/>
            <person name="Walden K.K."/>
            <person name="Robertson H.M."/>
            <person name="Angeli S."/>
            <person name="Foret S."/>
            <person name="Bucher G."/>
            <person name="Schuetz S."/>
            <person name="Maleszka R."/>
            <person name="Wimmer E.A."/>
            <person name="Beeman R.W."/>
            <person name="Lorenzen M."/>
            <person name="Tomoyasu Y."/>
            <person name="Miller S.C."/>
            <person name="Grossmann D."/>
            <person name="Bucher G."/>
        </authorList>
    </citation>
    <scope>NUCLEOTIDE SEQUENCE [LARGE SCALE GENOMIC DNA]</scope>
    <source>
        <strain evidence="11 12">Georgia GA2</strain>
    </source>
</reference>
<dbReference type="EMBL" id="KQ971326">
    <property type="protein sequence ID" value="EFA01394.1"/>
    <property type="molecule type" value="Genomic_DNA"/>
</dbReference>
<gene>
    <name evidence="11" type="primary">Or184</name>
    <name evidence="11" type="ORF">TcasGA2_TC030360</name>
</gene>
<keyword evidence="5 10" id="KW-0552">Olfaction</keyword>
<evidence type="ECO:0000256" key="10">
    <source>
        <dbReference type="RuleBase" id="RU351113"/>
    </source>
</evidence>
<accession>D6WEP2</accession>
<evidence type="ECO:0000256" key="1">
    <source>
        <dbReference type="ARBA" id="ARBA00004651"/>
    </source>
</evidence>
<evidence type="ECO:0000256" key="4">
    <source>
        <dbReference type="ARBA" id="ARBA00022692"/>
    </source>
</evidence>
<evidence type="ECO:0000256" key="9">
    <source>
        <dbReference type="ARBA" id="ARBA00023224"/>
    </source>
</evidence>
<dbReference type="GO" id="GO:0005886">
    <property type="term" value="C:plasma membrane"/>
    <property type="evidence" value="ECO:0000318"/>
    <property type="project" value="GO_Central"/>
</dbReference>
<comment type="similarity">
    <text evidence="10">Belongs to the insect chemoreceptor superfamily. Heteromeric odorant receptor channel (TC 1.A.69) family.</text>
</comment>
<dbReference type="GO" id="GO:0005549">
    <property type="term" value="F:odorant binding"/>
    <property type="evidence" value="ECO:0007669"/>
    <property type="project" value="InterPro"/>
</dbReference>
<keyword evidence="3 10" id="KW-0716">Sensory transduction</keyword>
<dbReference type="GO" id="GO:0007165">
    <property type="term" value="P:signal transduction"/>
    <property type="evidence" value="ECO:0007669"/>
    <property type="project" value="UniProtKB-KW"/>
</dbReference>
<feature type="transmembrane region" description="Helical" evidence="10">
    <location>
        <begin position="280"/>
        <end position="297"/>
    </location>
</feature>
<keyword evidence="6 10" id="KW-1133">Transmembrane helix</keyword>
<sequence>MSQLKARTFFGELDDPFLLIKKIFIDYGYSKPVNYYNRLGFILHTCTLILENYFVVKNFSLDYFTKYGCVVILMHYFLISQFLTILNEKLFKELIGERGSLFWKSDSSSPRVKNQIVKHSVKFNRKFCFVLFWFVALGIIVSPVWGDLSETHLFPQVYKTYFGIWSPVFYYFYVSTLPLVAYTAIRIPAIALYLILQLDLQKILLCEQISLIPSSDQVRIYKKMRLCISQDRELKKWIAKIRLSLKRNMSLYICIAFLCLITVMFFILNNLTTTTDNVTKMGFFVAGMCGSLILYTFSEAGQLLFDYTEDVSNTLIQCPWYCWNTKNRKLYLMLMQNCQKPLKINWGSVTLNYCFGGSVIKTCCSDASIFFKLRNDK</sequence>
<evidence type="ECO:0000256" key="2">
    <source>
        <dbReference type="ARBA" id="ARBA00022475"/>
    </source>
</evidence>
<evidence type="ECO:0000256" key="6">
    <source>
        <dbReference type="ARBA" id="ARBA00022989"/>
    </source>
</evidence>
<evidence type="ECO:0000313" key="12">
    <source>
        <dbReference type="Proteomes" id="UP000007266"/>
    </source>
</evidence>
<comment type="caution">
    <text evidence="10">Lacks conserved residue(s) required for the propagation of feature annotation.</text>
</comment>
<feature type="transmembrane region" description="Helical" evidence="10">
    <location>
        <begin position="64"/>
        <end position="86"/>
    </location>
</feature>
<dbReference type="AlphaFoldDB" id="D6WEP2"/>
<keyword evidence="12" id="KW-1185">Reference proteome</keyword>
<organism evidence="11 12">
    <name type="scientific">Tribolium castaneum</name>
    <name type="common">Red flour beetle</name>
    <dbReference type="NCBI Taxonomy" id="7070"/>
    <lineage>
        <taxon>Eukaryota</taxon>
        <taxon>Metazoa</taxon>
        <taxon>Ecdysozoa</taxon>
        <taxon>Arthropoda</taxon>
        <taxon>Hexapoda</taxon>
        <taxon>Insecta</taxon>
        <taxon>Pterygota</taxon>
        <taxon>Neoptera</taxon>
        <taxon>Endopterygota</taxon>
        <taxon>Coleoptera</taxon>
        <taxon>Polyphaga</taxon>
        <taxon>Cucujiformia</taxon>
        <taxon>Tenebrionidae</taxon>
        <taxon>Tenebrionidae incertae sedis</taxon>
        <taxon>Tribolium</taxon>
    </lineage>
</organism>
<comment type="subcellular location">
    <subcellularLocation>
        <location evidence="1 10">Cell membrane</location>
        <topology evidence="1 10">Multi-pass membrane protein</topology>
    </subcellularLocation>
</comment>
<dbReference type="PANTHER" id="PTHR21137">
    <property type="entry name" value="ODORANT RECEPTOR"/>
    <property type="match status" value="1"/>
</dbReference>
<dbReference type="GO" id="GO:0050911">
    <property type="term" value="P:detection of chemical stimulus involved in sensory perception of smell"/>
    <property type="evidence" value="ECO:0000318"/>
    <property type="project" value="GO_Central"/>
</dbReference>
<dbReference type="HOGENOM" id="CLU_059644_0_0_1"/>
<protein>
    <recommendedName>
        <fullName evidence="10">Odorant receptor</fullName>
    </recommendedName>
</protein>
<dbReference type="InParanoid" id="D6WEP2"/>